<dbReference type="GO" id="GO:0034477">
    <property type="term" value="P:U6 snRNA 3'-end processing"/>
    <property type="evidence" value="ECO:0007669"/>
    <property type="project" value="UniProtKB-UniRule"/>
</dbReference>
<dbReference type="GO" id="GO:0016829">
    <property type="term" value="F:lyase activity"/>
    <property type="evidence" value="ECO:0007669"/>
    <property type="project" value="UniProtKB-KW"/>
</dbReference>
<keyword evidence="2 6" id="KW-0378">Hydrolase</keyword>
<gene>
    <name evidence="8" type="primary">LOC108736888</name>
</gene>
<keyword evidence="4 6" id="KW-0539">Nucleus</keyword>
<dbReference type="EC" id="3.1.4.-" evidence="6"/>
<dbReference type="KEGG" id="apln:108736888"/>
<dbReference type="PANTHER" id="PTHR13522:SF3">
    <property type="entry name" value="U6 SNRNA PHOSPHODIESTERASE 1"/>
    <property type="match status" value="1"/>
</dbReference>
<keyword evidence="1 6" id="KW-0540">Nuclease</keyword>
<protein>
    <recommendedName>
        <fullName evidence="6">U6 snRNA phosphodiesterase</fullName>
        <ecNumber evidence="6">3.1.4.-</ecNumber>
    </recommendedName>
</protein>
<feature type="active site" description="Proton donor/acceptor" evidence="6">
    <location>
        <position position="126"/>
    </location>
</feature>
<keyword evidence="3" id="KW-0456">Lyase</keyword>
<sequence>MSNSKGALDFLSIYDDGESSDDDVPGCNVSTKRCLKEAFEEEKPNKRLQIRLPVPNLVINQVNLNPVPLDDPKQHDGRIRSFPHERGNWATYVYIPYESNSFVFDLANTVINHVPTIKLQLVDDFHISLTKTVVLRYHWIDLFIQSVKENLLSLKRFVIFFDTLEVYCNEERTRTFVGLKVATGINTIVNIVQKLDSCLEEFKLSKFYKFPSFHMSVVWCAGDYEKVLKNVLSELNALTMETRTSHPDTNYLLVDKINCKTGNKIFTFNLQ</sequence>
<organism evidence="7 8">
    <name type="scientific">Agrilus planipennis</name>
    <name type="common">Emerald ash borer</name>
    <name type="synonym">Agrilus marcopoli</name>
    <dbReference type="NCBI Taxonomy" id="224129"/>
    <lineage>
        <taxon>Eukaryota</taxon>
        <taxon>Metazoa</taxon>
        <taxon>Ecdysozoa</taxon>
        <taxon>Arthropoda</taxon>
        <taxon>Hexapoda</taxon>
        <taxon>Insecta</taxon>
        <taxon>Pterygota</taxon>
        <taxon>Neoptera</taxon>
        <taxon>Endopterygota</taxon>
        <taxon>Coleoptera</taxon>
        <taxon>Polyphaga</taxon>
        <taxon>Elateriformia</taxon>
        <taxon>Buprestoidea</taxon>
        <taxon>Buprestidae</taxon>
        <taxon>Agrilinae</taxon>
        <taxon>Agrilus</taxon>
    </lineage>
</organism>
<reference evidence="8" key="1">
    <citation type="submission" date="2025-08" db="UniProtKB">
        <authorList>
            <consortium name="RefSeq"/>
        </authorList>
    </citation>
    <scope>IDENTIFICATION</scope>
    <source>
        <tissue evidence="8">Entire body</tissue>
    </source>
</reference>
<keyword evidence="7" id="KW-1185">Reference proteome</keyword>
<evidence type="ECO:0000256" key="1">
    <source>
        <dbReference type="ARBA" id="ARBA00022722"/>
    </source>
</evidence>
<evidence type="ECO:0000256" key="6">
    <source>
        <dbReference type="HAMAP-Rule" id="MF_03040"/>
    </source>
</evidence>
<dbReference type="InterPro" id="IPR027521">
    <property type="entry name" value="Usb1"/>
</dbReference>
<evidence type="ECO:0000256" key="2">
    <source>
        <dbReference type="ARBA" id="ARBA00022801"/>
    </source>
</evidence>
<dbReference type="InParanoid" id="A0A1W4WWV0"/>
<dbReference type="FunFam" id="3.90.1140.10:FF:000002">
    <property type="entry name" value="U6 snRNA phosphodiesterase"/>
    <property type="match status" value="1"/>
</dbReference>
<accession>A0A1W4WWV0</accession>
<dbReference type="HAMAP" id="MF_03040">
    <property type="entry name" value="USB1"/>
    <property type="match status" value="1"/>
</dbReference>
<proteinExistence type="inferred from homology"/>
<dbReference type="FunCoup" id="A0A1W4WWV0">
    <property type="interactions" value="461"/>
</dbReference>
<evidence type="ECO:0000256" key="4">
    <source>
        <dbReference type="ARBA" id="ARBA00023242"/>
    </source>
</evidence>
<comment type="function">
    <text evidence="6">Phosphodiesterase responsible for the U6 snRNA 3' end processing. Acts as an exoribonuclease (RNase) responsible for trimming the poly(U) tract of the last nucleotides in the pre-U6 snRNA molecule, leading to the formation of mature U6 snRNA.</text>
</comment>
<comment type="subcellular location">
    <subcellularLocation>
        <location evidence="6">Nucleus</location>
    </subcellularLocation>
</comment>
<evidence type="ECO:0000313" key="7">
    <source>
        <dbReference type="Proteomes" id="UP000192223"/>
    </source>
</evidence>
<dbReference type="PANTHER" id="PTHR13522">
    <property type="entry name" value="U6 SNRNA PHOSPHODIESTERASE 1"/>
    <property type="match status" value="1"/>
</dbReference>
<dbReference type="Pfam" id="PF09749">
    <property type="entry name" value="HVSL"/>
    <property type="match status" value="1"/>
</dbReference>
<feature type="active site" description="Proton donor/acceptor" evidence="6">
    <location>
        <position position="214"/>
    </location>
</feature>
<dbReference type="AlphaFoldDB" id="A0A1W4WWV0"/>
<evidence type="ECO:0000313" key="8">
    <source>
        <dbReference type="RefSeq" id="XP_018324997.1"/>
    </source>
</evidence>
<dbReference type="OrthoDB" id="49151at2759"/>
<dbReference type="GeneID" id="108736888"/>
<dbReference type="Gene3D" id="3.90.1140.10">
    <property type="entry name" value="Cyclic phosphodiesterase"/>
    <property type="match status" value="1"/>
</dbReference>
<name>A0A1W4WWV0_AGRPL</name>
<dbReference type="RefSeq" id="XP_018324997.1">
    <property type="nucleotide sequence ID" value="XM_018469495.1"/>
</dbReference>
<comment type="catalytic activity">
    <reaction evidence="5">
        <text>a 3'-end uridylyl-uridine-RNA = a 3'-end 2',3'-cyclophospho-uridine-RNA + uridine</text>
        <dbReference type="Rhea" id="RHEA:46052"/>
        <dbReference type="Rhea" id="RHEA-COMP:17384"/>
        <dbReference type="Rhea" id="RHEA-COMP:17385"/>
        <dbReference type="ChEBI" id="CHEBI:16704"/>
        <dbReference type="ChEBI" id="CHEBI:85643"/>
        <dbReference type="ChEBI" id="CHEBI:85644"/>
    </reaction>
    <physiologicalReaction direction="left-to-right" evidence="5">
        <dbReference type="Rhea" id="RHEA:46053"/>
    </physiologicalReaction>
</comment>
<dbReference type="STRING" id="224129.A0A1W4WWV0"/>
<comment type="similarity">
    <text evidence="6">Belongs to the 2H phosphoesterase superfamily. USB1 family.</text>
</comment>
<evidence type="ECO:0000256" key="5">
    <source>
        <dbReference type="ARBA" id="ARBA00029300"/>
    </source>
</evidence>
<evidence type="ECO:0000256" key="3">
    <source>
        <dbReference type="ARBA" id="ARBA00023239"/>
    </source>
</evidence>
<dbReference type="Proteomes" id="UP000192223">
    <property type="component" value="Unplaced"/>
</dbReference>
<dbReference type="GO" id="GO:0005634">
    <property type="term" value="C:nucleus"/>
    <property type="evidence" value="ECO:0007669"/>
    <property type="project" value="UniProtKB-SubCell"/>
</dbReference>
<dbReference type="GO" id="GO:1990838">
    <property type="term" value="F:poly(U)-specific exoribonuclease activity, producing 3' uridine cyclic phosphate ends"/>
    <property type="evidence" value="ECO:0007669"/>
    <property type="project" value="UniProtKB-UniRule"/>
</dbReference>